<name>A0A2T3W6B4_9DEIO</name>
<dbReference type="RefSeq" id="WP_107138524.1">
    <property type="nucleotide sequence ID" value="NZ_PYSV01000012.1"/>
</dbReference>
<dbReference type="GO" id="GO:0008483">
    <property type="term" value="F:transaminase activity"/>
    <property type="evidence" value="ECO:0007669"/>
    <property type="project" value="UniProtKB-KW"/>
</dbReference>
<dbReference type="InterPro" id="IPR001544">
    <property type="entry name" value="Aminotrans_IV"/>
</dbReference>
<dbReference type="InterPro" id="IPR043132">
    <property type="entry name" value="BCAT-like_C"/>
</dbReference>
<reference evidence="1 2" key="1">
    <citation type="submission" date="2018-03" db="EMBL/GenBank/DDBJ databases">
        <title>Draft genome of Deinococcus sp. OD32.</title>
        <authorList>
            <person name="Wang X.-P."/>
            <person name="Du Z.-J."/>
        </authorList>
    </citation>
    <scope>NUCLEOTIDE SEQUENCE [LARGE SCALE GENOMIC DNA]</scope>
    <source>
        <strain evidence="1 2">OD32</strain>
    </source>
</reference>
<comment type="caution">
    <text evidence="1">The sequence shown here is derived from an EMBL/GenBank/DDBJ whole genome shotgun (WGS) entry which is preliminary data.</text>
</comment>
<proteinExistence type="predicted"/>
<dbReference type="Proteomes" id="UP000240317">
    <property type="component" value="Unassembled WGS sequence"/>
</dbReference>
<evidence type="ECO:0000313" key="2">
    <source>
        <dbReference type="Proteomes" id="UP000240317"/>
    </source>
</evidence>
<accession>A0A2T3W6B4</accession>
<organism evidence="1 2">
    <name type="scientific">Deinococcus arcticus</name>
    <dbReference type="NCBI Taxonomy" id="2136176"/>
    <lineage>
        <taxon>Bacteria</taxon>
        <taxon>Thermotogati</taxon>
        <taxon>Deinococcota</taxon>
        <taxon>Deinococci</taxon>
        <taxon>Deinococcales</taxon>
        <taxon>Deinococcaceae</taxon>
        <taxon>Deinococcus</taxon>
    </lineage>
</organism>
<dbReference type="Gene3D" id="3.20.10.10">
    <property type="entry name" value="D-amino Acid Aminotransferase, subunit A, domain 2"/>
    <property type="match status" value="1"/>
</dbReference>
<protein>
    <submittedName>
        <fullName evidence="1">Aminotransferase class IV</fullName>
    </submittedName>
</protein>
<dbReference type="InterPro" id="IPR043131">
    <property type="entry name" value="BCAT-like_N"/>
</dbReference>
<sequence length="233" mass="24931">MKPLPDELKAPAWLHGISAFTTVRTRHGTALLWPEHLARLRGTCMALGLPAPAPDLPPLLPLPWGLLRVTVTEEDTFWSHAPLTPGPRPERGVTVRLTTVQTHPQLAGHKTGNYLPYRLALQEAAPAFEGWLTDTGGQLVDGARTSPVLELGGALVVPAGGLPGLTRSAWLAGQAFTQRPVQTNELPGVTRAWICGSGVGVVPVRRLEGPDFALDLPLRWPATDHAALIWPGG</sequence>
<keyword evidence="1" id="KW-0032">Aminotransferase</keyword>
<dbReference type="InterPro" id="IPR036038">
    <property type="entry name" value="Aminotransferase-like"/>
</dbReference>
<keyword evidence="2" id="KW-1185">Reference proteome</keyword>
<gene>
    <name evidence="1" type="ORF">C8263_12790</name>
</gene>
<dbReference type="EMBL" id="PYSV01000012">
    <property type="protein sequence ID" value="PTA67440.1"/>
    <property type="molecule type" value="Genomic_DNA"/>
</dbReference>
<dbReference type="Gene3D" id="3.30.470.10">
    <property type="match status" value="1"/>
</dbReference>
<dbReference type="Pfam" id="PF01063">
    <property type="entry name" value="Aminotran_4"/>
    <property type="match status" value="1"/>
</dbReference>
<evidence type="ECO:0000313" key="1">
    <source>
        <dbReference type="EMBL" id="PTA67440.1"/>
    </source>
</evidence>
<dbReference type="SUPFAM" id="SSF56752">
    <property type="entry name" value="D-aminoacid aminotransferase-like PLP-dependent enzymes"/>
    <property type="match status" value="1"/>
</dbReference>
<keyword evidence="1" id="KW-0808">Transferase</keyword>
<dbReference type="OrthoDB" id="9805628at2"/>
<dbReference type="AlphaFoldDB" id="A0A2T3W6B4"/>